<dbReference type="EMBL" id="JAQQWN010000004">
    <property type="protein sequence ID" value="KAK8087631.1"/>
    <property type="molecule type" value="Genomic_DNA"/>
</dbReference>
<reference evidence="1 2" key="1">
    <citation type="submission" date="2023-01" db="EMBL/GenBank/DDBJ databases">
        <title>Analysis of 21 Apiospora genomes using comparative genomics revels a genus with tremendous synthesis potential of carbohydrate active enzymes and secondary metabolites.</title>
        <authorList>
            <person name="Sorensen T."/>
        </authorList>
    </citation>
    <scope>NUCLEOTIDE SEQUENCE [LARGE SCALE GENOMIC DNA]</scope>
    <source>
        <strain evidence="1 2">CBS 114990</strain>
    </source>
</reference>
<evidence type="ECO:0000313" key="2">
    <source>
        <dbReference type="Proteomes" id="UP001433268"/>
    </source>
</evidence>
<name>A0ABR1WWV3_9PEZI</name>
<dbReference type="GeneID" id="92039967"/>
<dbReference type="RefSeq" id="XP_066670525.1">
    <property type="nucleotide sequence ID" value="XM_066806907.1"/>
</dbReference>
<comment type="caution">
    <text evidence="1">The sequence shown here is derived from an EMBL/GenBank/DDBJ whole genome shotgun (WGS) entry which is preliminary data.</text>
</comment>
<accession>A0ABR1WWV3</accession>
<dbReference type="Proteomes" id="UP001433268">
    <property type="component" value="Unassembled WGS sequence"/>
</dbReference>
<sequence>MSTYPLSSTGKHVLSIPELVTLIVSYIYENVQATPYSHKKDLFARTDYVDTPGVRHVRPLARVNHLWFTTVIPLLWRHPTQTRTDQCLTSQFWHIAPERRQLYAQYIERGPLVFTGSPRTLRSAKKEVRKTPYEETAESMLEAVDFPRMKTLVIKARLGDRLPKLGKNVVDDILFDPHGRHVGRDQMHRDLKQIEQ</sequence>
<evidence type="ECO:0000313" key="1">
    <source>
        <dbReference type="EMBL" id="KAK8087631.1"/>
    </source>
</evidence>
<keyword evidence="2" id="KW-1185">Reference proteome</keyword>
<protein>
    <submittedName>
        <fullName evidence="1">Uncharacterized protein</fullName>
    </submittedName>
</protein>
<gene>
    <name evidence="1" type="ORF">PG997_002592</name>
</gene>
<organism evidence="1 2">
    <name type="scientific">Apiospora hydei</name>
    <dbReference type="NCBI Taxonomy" id="1337664"/>
    <lineage>
        <taxon>Eukaryota</taxon>
        <taxon>Fungi</taxon>
        <taxon>Dikarya</taxon>
        <taxon>Ascomycota</taxon>
        <taxon>Pezizomycotina</taxon>
        <taxon>Sordariomycetes</taxon>
        <taxon>Xylariomycetidae</taxon>
        <taxon>Amphisphaeriales</taxon>
        <taxon>Apiosporaceae</taxon>
        <taxon>Apiospora</taxon>
    </lineage>
</organism>
<proteinExistence type="predicted"/>